<evidence type="ECO:0000313" key="2">
    <source>
        <dbReference type="Proteomes" id="UP000046392"/>
    </source>
</evidence>
<dbReference type="AlphaFoldDB" id="A0A0N5B5I8"/>
<name>A0A0N5B5I8_STREA</name>
<evidence type="ECO:0000313" key="3">
    <source>
        <dbReference type="WBParaSite" id="SPAL_0000133100.1"/>
    </source>
</evidence>
<proteinExistence type="predicted"/>
<protein>
    <submittedName>
        <fullName evidence="3">KID domain-containing protein</fullName>
    </submittedName>
</protein>
<evidence type="ECO:0000256" key="1">
    <source>
        <dbReference type="SAM" id="MobiDB-lite"/>
    </source>
</evidence>
<feature type="compositionally biased region" description="Basic and acidic residues" evidence="1">
    <location>
        <begin position="30"/>
        <end position="41"/>
    </location>
</feature>
<organism evidence="2 3">
    <name type="scientific">Strongyloides papillosus</name>
    <name type="common">Intestinal threadworm</name>
    <dbReference type="NCBI Taxonomy" id="174720"/>
    <lineage>
        <taxon>Eukaryota</taxon>
        <taxon>Metazoa</taxon>
        <taxon>Ecdysozoa</taxon>
        <taxon>Nematoda</taxon>
        <taxon>Chromadorea</taxon>
        <taxon>Rhabditida</taxon>
        <taxon>Tylenchina</taxon>
        <taxon>Panagrolaimomorpha</taxon>
        <taxon>Strongyloidoidea</taxon>
        <taxon>Strongyloididae</taxon>
        <taxon>Strongyloides</taxon>
    </lineage>
</organism>
<reference evidence="3" key="1">
    <citation type="submission" date="2017-02" db="UniProtKB">
        <authorList>
            <consortium name="WormBaseParasite"/>
        </authorList>
    </citation>
    <scope>IDENTIFICATION</scope>
</reference>
<sequence length="119" mass="12938">MIFSDKCGPFPSREPSSETERLLDEEEGDQASKESTVEEVTKNSGASIVVEGVMSSEDSSPSCDGEAEPIVVGISSKFHKPKASFSVTQKITKVLNGFPEANIKGRQKRAKREVPRYSS</sequence>
<dbReference type="Proteomes" id="UP000046392">
    <property type="component" value="Unplaced"/>
</dbReference>
<feature type="region of interest" description="Disordered" evidence="1">
    <location>
        <begin position="1"/>
        <end position="42"/>
    </location>
</feature>
<keyword evidence="2" id="KW-1185">Reference proteome</keyword>
<dbReference type="WBParaSite" id="SPAL_0000133100.1">
    <property type="protein sequence ID" value="SPAL_0000133100.1"/>
    <property type="gene ID" value="SPAL_0000133100"/>
</dbReference>
<accession>A0A0N5B5I8</accession>